<comment type="similarity">
    <text evidence="1">Belongs to the type-I restriction system S methylase family.</text>
</comment>
<evidence type="ECO:0000259" key="5">
    <source>
        <dbReference type="Pfam" id="PF01420"/>
    </source>
</evidence>
<dbReference type="RefSeq" id="WP_207164689.1">
    <property type="nucleotide sequence ID" value="NZ_CP071382.1"/>
</dbReference>
<feature type="coiled-coil region" evidence="4">
    <location>
        <begin position="168"/>
        <end position="195"/>
    </location>
</feature>
<keyword evidence="6" id="KW-0255">Endonuclease</keyword>
<dbReference type="Gene3D" id="3.90.220.20">
    <property type="entry name" value="DNA methylase specificity domains"/>
    <property type="match status" value="2"/>
</dbReference>
<accession>A0ABX7Q733</accession>
<dbReference type="PANTHER" id="PTHR30408">
    <property type="entry name" value="TYPE-1 RESTRICTION ENZYME ECOKI SPECIFICITY PROTEIN"/>
    <property type="match status" value="1"/>
</dbReference>
<organism evidence="6 7">
    <name type="scientific">Geobacter benzoatilyticus</name>
    <dbReference type="NCBI Taxonomy" id="2815309"/>
    <lineage>
        <taxon>Bacteria</taxon>
        <taxon>Pseudomonadati</taxon>
        <taxon>Thermodesulfobacteriota</taxon>
        <taxon>Desulfuromonadia</taxon>
        <taxon>Geobacterales</taxon>
        <taxon>Geobacteraceae</taxon>
        <taxon>Geobacter</taxon>
    </lineage>
</organism>
<keyword evidence="4" id="KW-0175">Coiled coil</keyword>
<sequence>MIPKGWKRKPLANIATIQTGIAKGSKRLNDPVELPYLRVANVQDGYLDLSVIKKIELDKSQVERYRLHVGDVLLTEGGDFDKLGRGAVWKGEIENCVHQNHIFVARPNPEILLPEFLSLLTGSSYGKAYFLSCSKQSTNLASINSSQLKDFPTLFPPLPEQIAIAKLLFNWDETIEKTERLIEAKEKQKNAFMQSLLTGNQRLKGFQEPWMEFHLGELFKERSERANDHLPLLSITREEGVIPRSEDRKDTSSEDKSNYLRICPGDIGYNTMRMWQGVSALSSLEGIVSPAYTICTPRKGVDGEFMAYLFKLPRVINLFYRYSQGLTSDTWNLKYHHFRQIRVTIPEIKEQKAIARVLKGCDEEIDLLKKQADALRRQKRGLMQKLLTGAWRVNEGVVS</sequence>
<protein>
    <submittedName>
        <fullName evidence="6">Restriction endonuclease subunit S</fullName>
    </submittedName>
</protein>
<keyword evidence="3" id="KW-0238">DNA-binding</keyword>
<dbReference type="PANTHER" id="PTHR30408:SF12">
    <property type="entry name" value="TYPE I RESTRICTION ENZYME MJAVIII SPECIFICITY SUBUNIT"/>
    <property type="match status" value="1"/>
</dbReference>
<evidence type="ECO:0000313" key="7">
    <source>
        <dbReference type="Proteomes" id="UP000663651"/>
    </source>
</evidence>
<dbReference type="SUPFAM" id="SSF116734">
    <property type="entry name" value="DNA methylase specificity domain"/>
    <property type="match status" value="2"/>
</dbReference>
<proteinExistence type="inferred from homology"/>
<dbReference type="InterPro" id="IPR044946">
    <property type="entry name" value="Restrct_endonuc_typeI_TRD_sf"/>
</dbReference>
<name>A0ABX7Q733_9BACT</name>
<feature type="domain" description="Type I restriction modification DNA specificity" evidence="5">
    <location>
        <begin position="3"/>
        <end position="182"/>
    </location>
</feature>
<dbReference type="Proteomes" id="UP000663651">
    <property type="component" value="Chromosome"/>
</dbReference>
<dbReference type="GO" id="GO:0004519">
    <property type="term" value="F:endonuclease activity"/>
    <property type="evidence" value="ECO:0007669"/>
    <property type="project" value="UniProtKB-KW"/>
</dbReference>
<keyword evidence="2" id="KW-0680">Restriction system</keyword>
<evidence type="ECO:0000256" key="4">
    <source>
        <dbReference type="SAM" id="Coils"/>
    </source>
</evidence>
<dbReference type="Pfam" id="PF01420">
    <property type="entry name" value="Methylase_S"/>
    <property type="match status" value="1"/>
</dbReference>
<keyword evidence="7" id="KW-1185">Reference proteome</keyword>
<keyword evidence="6" id="KW-0378">Hydrolase</keyword>
<dbReference type="Gene3D" id="1.10.287.1120">
    <property type="entry name" value="Bipartite methylase S protein"/>
    <property type="match status" value="1"/>
</dbReference>
<reference evidence="6 7" key="1">
    <citation type="submission" date="2021-03" db="EMBL/GenBank/DDBJ databases">
        <title>Geobacter metallireducens gen. nov. sp. nov., a microorganism capable of coupling the complete oxidation of organic compounds to the reduction of iron and other metals.</title>
        <authorList>
            <person name="Li Y."/>
        </authorList>
    </citation>
    <scope>NUCLEOTIDE SEQUENCE [LARGE SCALE GENOMIC DNA]</scope>
    <source>
        <strain evidence="6 7">Jerry-YX</strain>
    </source>
</reference>
<dbReference type="InterPro" id="IPR000055">
    <property type="entry name" value="Restrct_endonuc_typeI_TRD"/>
</dbReference>
<keyword evidence="6" id="KW-0540">Nuclease</keyword>
<gene>
    <name evidence="6" type="ORF">JZM60_06500</name>
</gene>
<evidence type="ECO:0000256" key="1">
    <source>
        <dbReference type="ARBA" id="ARBA00010923"/>
    </source>
</evidence>
<evidence type="ECO:0000256" key="2">
    <source>
        <dbReference type="ARBA" id="ARBA00022747"/>
    </source>
</evidence>
<dbReference type="EMBL" id="CP071382">
    <property type="protein sequence ID" value="QSV46911.1"/>
    <property type="molecule type" value="Genomic_DNA"/>
</dbReference>
<dbReference type="CDD" id="cd17253">
    <property type="entry name" value="RMtype1_S_Eco933I-TRD2-CR2_like"/>
    <property type="match status" value="1"/>
</dbReference>
<evidence type="ECO:0000256" key="3">
    <source>
        <dbReference type="ARBA" id="ARBA00023125"/>
    </source>
</evidence>
<feature type="coiled-coil region" evidence="4">
    <location>
        <begin position="358"/>
        <end position="385"/>
    </location>
</feature>
<dbReference type="InterPro" id="IPR052021">
    <property type="entry name" value="Type-I_RS_S_subunit"/>
</dbReference>
<evidence type="ECO:0000313" key="6">
    <source>
        <dbReference type="EMBL" id="QSV46911.1"/>
    </source>
</evidence>